<name>W4QDL3_9BACI</name>
<evidence type="ECO:0000313" key="2">
    <source>
        <dbReference type="EMBL" id="GAE30032.1"/>
    </source>
</evidence>
<accession>W4QDL3</accession>
<dbReference type="InterPro" id="IPR001296">
    <property type="entry name" value="Glyco_trans_1"/>
</dbReference>
<comment type="caution">
    <text evidence="2">The sequence shown here is derived from an EMBL/GenBank/DDBJ whole genome shotgun (WGS) entry which is preliminary data.</text>
</comment>
<keyword evidence="3" id="KW-1185">Reference proteome</keyword>
<dbReference type="AlphaFoldDB" id="W4QDL3"/>
<evidence type="ECO:0000259" key="1">
    <source>
        <dbReference type="Pfam" id="PF00534"/>
    </source>
</evidence>
<gene>
    <name evidence="2" type="ORF">JCM9152_1426</name>
</gene>
<dbReference type="RefSeq" id="WP_035342242.1">
    <property type="nucleotide sequence ID" value="NZ_BAUU01000008.1"/>
</dbReference>
<dbReference type="OrthoDB" id="9813638at2"/>
<proteinExistence type="predicted"/>
<dbReference type="PANTHER" id="PTHR12526">
    <property type="entry name" value="GLYCOSYLTRANSFERASE"/>
    <property type="match status" value="1"/>
</dbReference>
<dbReference type="CDD" id="cd03811">
    <property type="entry name" value="GT4_GT28_WabH-like"/>
    <property type="match status" value="1"/>
</dbReference>
<sequence length="395" mass="45540">MKKVLISSFDLEIGGVERSLINLLHEFNYEELQIDLMLYRHHGDFFHLLPASPRLLPERFEYCSFRKSIGELMKSGHWLFALTRILAKVEASAYRSAESGYKQMQYMWRNARVLLPKCKESYDVAVSYLWPHDFVAFKVKATKKVAWIHTDFETVDTDVPCDLNVWKRFDFIIAVSEGCRAAFISKYATLAKKVHVCENIVSKKMITELAKEVISGEMISDPRFKMVTVARLSYAKGIDRAIKVLSELRHKGYDFAWYVVGYGGDEEQLNKLIQQYRMEDSFFLIGKKLNPYPYIKAADLYVQPSRYEGKAVTVTEAQILGKPVLITNYRTARSQVNEGVDGIICDQSVEGITSEIIKLYENRQLRHSLSEACLQNGYDYSDEMDKLYKLLGVEV</sequence>
<evidence type="ECO:0000313" key="3">
    <source>
        <dbReference type="Proteomes" id="UP000018895"/>
    </source>
</evidence>
<feature type="domain" description="Glycosyl transferase family 1" evidence="1">
    <location>
        <begin position="221"/>
        <end position="372"/>
    </location>
</feature>
<reference evidence="2" key="1">
    <citation type="journal article" date="2014" name="Genome Announc.">
        <title>Draft Genome Sequences of Three Alkaliphilic Bacillus Strains, Bacillus wakoensis JCM 9140T, Bacillus akibai JCM 9157T, and Bacillus hemicellulosilyticus JCM 9152T.</title>
        <authorList>
            <person name="Yuki M."/>
            <person name="Oshima K."/>
            <person name="Suda W."/>
            <person name="Oshida Y."/>
            <person name="Kitamura K."/>
            <person name="Iida T."/>
            <person name="Hattori M."/>
            <person name="Ohkuma M."/>
        </authorList>
    </citation>
    <scope>NUCLEOTIDE SEQUENCE [LARGE SCALE GENOMIC DNA]</scope>
    <source>
        <strain evidence="2">JCM 9152</strain>
    </source>
</reference>
<dbReference type="Proteomes" id="UP000018895">
    <property type="component" value="Unassembled WGS sequence"/>
</dbReference>
<dbReference type="PANTHER" id="PTHR12526:SF628">
    <property type="entry name" value="MANNOSYLGLUCOSYLGLYCERATE SYNTHASE"/>
    <property type="match status" value="1"/>
</dbReference>
<dbReference type="Gene3D" id="3.40.50.2000">
    <property type="entry name" value="Glycogen Phosphorylase B"/>
    <property type="match status" value="2"/>
</dbReference>
<organism evidence="2 3">
    <name type="scientific">Halalkalibacter hemicellulosilyticusJCM 9152</name>
    <dbReference type="NCBI Taxonomy" id="1236971"/>
    <lineage>
        <taxon>Bacteria</taxon>
        <taxon>Bacillati</taxon>
        <taxon>Bacillota</taxon>
        <taxon>Bacilli</taxon>
        <taxon>Bacillales</taxon>
        <taxon>Bacillaceae</taxon>
        <taxon>Halalkalibacter</taxon>
    </lineage>
</organism>
<dbReference type="STRING" id="1236971.JCM9152_1426"/>
<dbReference type="EMBL" id="BAUU01000008">
    <property type="protein sequence ID" value="GAE30032.1"/>
    <property type="molecule type" value="Genomic_DNA"/>
</dbReference>
<dbReference type="SUPFAM" id="SSF53756">
    <property type="entry name" value="UDP-Glycosyltransferase/glycogen phosphorylase"/>
    <property type="match status" value="1"/>
</dbReference>
<dbReference type="Pfam" id="PF00534">
    <property type="entry name" value="Glycos_transf_1"/>
    <property type="match status" value="1"/>
</dbReference>
<dbReference type="GO" id="GO:0016757">
    <property type="term" value="F:glycosyltransferase activity"/>
    <property type="evidence" value="ECO:0007669"/>
    <property type="project" value="InterPro"/>
</dbReference>
<protein>
    <submittedName>
        <fullName evidence="2">Capsular polysaccharide biosynthesis protein</fullName>
    </submittedName>
</protein>